<comment type="caution">
    <text evidence="2">The sequence shown here is derived from an EMBL/GenBank/DDBJ whole genome shotgun (WGS) entry which is preliminary data.</text>
</comment>
<organism evidence="2 3">
    <name type="scientific">Dorea formicigenerans</name>
    <dbReference type="NCBI Taxonomy" id="39486"/>
    <lineage>
        <taxon>Bacteria</taxon>
        <taxon>Bacillati</taxon>
        <taxon>Bacillota</taxon>
        <taxon>Clostridia</taxon>
        <taxon>Lachnospirales</taxon>
        <taxon>Lachnospiraceae</taxon>
        <taxon>Dorea</taxon>
    </lineage>
</organism>
<dbReference type="PROSITE" id="PS50943">
    <property type="entry name" value="HTH_CROC1"/>
    <property type="match status" value="1"/>
</dbReference>
<dbReference type="CDD" id="cd00093">
    <property type="entry name" value="HTH_XRE"/>
    <property type="match status" value="1"/>
</dbReference>
<gene>
    <name evidence="2" type="ORF">DWX53_09235</name>
</gene>
<accession>A0A412MD00</accession>
<dbReference type="GO" id="GO:0003677">
    <property type="term" value="F:DNA binding"/>
    <property type="evidence" value="ECO:0007669"/>
    <property type="project" value="InterPro"/>
</dbReference>
<dbReference type="Pfam" id="PF13560">
    <property type="entry name" value="HTH_31"/>
    <property type="match status" value="1"/>
</dbReference>
<evidence type="ECO:0000313" key="3">
    <source>
        <dbReference type="Proteomes" id="UP000283630"/>
    </source>
</evidence>
<dbReference type="AlphaFoldDB" id="A0A412MD00"/>
<dbReference type="Gene3D" id="1.10.260.40">
    <property type="entry name" value="lambda repressor-like DNA-binding domains"/>
    <property type="match status" value="1"/>
</dbReference>
<dbReference type="InterPro" id="IPR010982">
    <property type="entry name" value="Lambda_DNA-bd_dom_sf"/>
</dbReference>
<dbReference type="InterPro" id="IPR001387">
    <property type="entry name" value="Cro/C1-type_HTH"/>
</dbReference>
<evidence type="ECO:0000313" key="2">
    <source>
        <dbReference type="EMBL" id="RGT08749.1"/>
    </source>
</evidence>
<dbReference type="Proteomes" id="UP000283630">
    <property type="component" value="Unassembled WGS sequence"/>
</dbReference>
<sequence length="142" mass="16314">MFMAYKNFKKAEIIDEIGSELRKARNAKELTLTQVADNLEQNGTHVSGIMLGRIENGQRRIDDTLLHALCELYHIDSNDLTINACQSHITALQQNKCPANSAETDVNWFLDTYRSLPENRQADIRTMLRLYSYMDKFSNLDS</sequence>
<dbReference type="SMART" id="SM00530">
    <property type="entry name" value="HTH_XRE"/>
    <property type="match status" value="1"/>
</dbReference>
<reference evidence="2 3" key="1">
    <citation type="submission" date="2018-08" db="EMBL/GenBank/DDBJ databases">
        <title>A genome reference for cultivated species of the human gut microbiota.</title>
        <authorList>
            <person name="Zou Y."/>
            <person name="Xue W."/>
            <person name="Luo G."/>
        </authorList>
    </citation>
    <scope>NUCLEOTIDE SEQUENCE [LARGE SCALE GENOMIC DNA]</scope>
    <source>
        <strain evidence="2 3">AF19-4AC</strain>
    </source>
</reference>
<protein>
    <submittedName>
        <fullName evidence="2">XRE family transcriptional regulator</fullName>
    </submittedName>
</protein>
<dbReference type="EMBL" id="QRWH01000007">
    <property type="protein sequence ID" value="RGT08749.1"/>
    <property type="molecule type" value="Genomic_DNA"/>
</dbReference>
<feature type="domain" description="HTH cro/C1-type" evidence="1">
    <location>
        <begin position="21"/>
        <end position="80"/>
    </location>
</feature>
<dbReference type="SUPFAM" id="SSF47413">
    <property type="entry name" value="lambda repressor-like DNA-binding domains"/>
    <property type="match status" value="1"/>
</dbReference>
<name>A0A412MD00_9FIRM</name>
<proteinExistence type="predicted"/>
<evidence type="ECO:0000259" key="1">
    <source>
        <dbReference type="PROSITE" id="PS50943"/>
    </source>
</evidence>